<reference evidence="2" key="1">
    <citation type="journal article" date="2019" name="Int. J. Syst. Evol. Microbiol.">
        <title>The Global Catalogue of Microorganisms (GCM) 10K type strain sequencing project: providing services to taxonomists for standard genome sequencing and annotation.</title>
        <authorList>
            <consortium name="The Broad Institute Genomics Platform"/>
            <consortium name="The Broad Institute Genome Sequencing Center for Infectious Disease"/>
            <person name="Wu L."/>
            <person name="Ma J."/>
        </authorList>
    </citation>
    <scope>NUCLEOTIDE SEQUENCE [LARGE SCALE GENOMIC DNA]</scope>
    <source>
        <strain evidence="2">NBRC 106348</strain>
    </source>
</reference>
<dbReference type="RefSeq" id="WP_284293797.1">
    <property type="nucleotide sequence ID" value="NZ_BSUK01000001.1"/>
</dbReference>
<accession>A0ABQ6I4E8</accession>
<organism evidence="1 2">
    <name type="scientific">Luteimicrobium album</name>
    <dbReference type="NCBI Taxonomy" id="1054550"/>
    <lineage>
        <taxon>Bacteria</taxon>
        <taxon>Bacillati</taxon>
        <taxon>Actinomycetota</taxon>
        <taxon>Actinomycetes</taxon>
        <taxon>Micrococcales</taxon>
        <taxon>Luteimicrobium</taxon>
    </lineage>
</organism>
<dbReference type="EMBL" id="BSUK01000001">
    <property type="protein sequence ID" value="GMA25141.1"/>
    <property type="molecule type" value="Genomic_DNA"/>
</dbReference>
<keyword evidence="2" id="KW-1185">Reference proteome</keyword>
<evidence type="ECO:0000313" key="1">
    <source>
        <dbReference type="EMBL" id="GMA25141.1"/>
    </source>
</evidence>
<name>A0ABQ6I4E8_9MICO</name>
<gene>
    <name evidence="1" type="ORF">GCM10025864_29000</name>
</gene>
<sequence>MLVVLAALLAISAVGARYVRSQLLDTDRYVATVAPLADDPDVQNAVATKVTDAIVQQLDLETLTRNALTAITDNAPRVPDAIVGLAPVLAGQANGFIGDQVTRFVRSDNFANLWVQANRAAHANVVAVLTGGVAAP</sequence>
<proteinExistence type="predicted"/>
<dbReference type="Proteomes" id="UP001157091">
    <property type="component" value="Unassembled WGS sequence"/>
</dbReference>
<evidence type="ECO:0000313" key="2">
    <source>
        <dbReference type="Proteomes" id="UP001157091"/>
    </source>
</evidence>
<protein>
    <submittedName>
        <fullName evidence="1">Uncharacterized protein</fullName>
    </submittedName>
</protein>
<comment type="caution">
    <text evidence="1">The sequence shown here is derived from an EMBL/GenBank/DDBJ whole genome shotgun (WGS) entry which is preliminary data.</text>
</comment>